<reference evidence="14" key="2">
    <citation type="submission" date="2022-10" db="EMBL/GenBank/DDBJ databases">
        <authorList>
            <consortium name="ENA_rothamsted_submissions"/>
            <consortium name="culmorum"/>
            <person name="King R."/>
        </authorList>
    </citation>
    <scope>NUCLEOTIDE SEQUENCE</scope>
</reference>
<dbReference type="AlphaFoldDB" id="A0A9N9WSE6"/>
<keyword evidence="8 12" id="KW-0406">Ion transport</keyword>
<keyword evidence="3 12" id="KW-0813">Transport</keyword>
<accession>A0A9N9WSE6</accession>
<evidence type="ECO:0000256" key="9">
    <source>
        <dbReference type="ARBA" id="ARBA00023136"/>
    </source>
</evidence>
<evidence type="ECO:0000256" key="3">
    <source>
        <dbReference type="ARBA" id="ARBA00022448"/>
    </source>
</evidence>
<keyword evidence="10 12" id="KW-0739">Sodium transport</keyword>
<keyword evidence="6 13" id="KW-1133">Transmembrane helix</keyword>
<dbReference type="PANTHER" id="PTHR11690">
    <property type="entry name" value="AMILORIDE-SENSITIVE SODIUM CHANNEL-RELATED"/>
    <property type="match status" value="1"/>
</dbReference>
<sequence length="376" mass="44163">MSYNDSRKYAFPEDYPEEELRSFVPYVYDTVFSNSQISWFMQQFTSFNKKYQPEFAEIKTSRGTGFTFNMIDDYELLNFEHINSDFNYTRDVTTEPKNLKKFPDSIKYPLKFKKSDRVVFTAKITKPIGNYANCIKQSIMVHQPDYLPTFSIRKDFITFEYGSILDVIVTTEITRTDENLRKLSATERGCYFKGEKELYFFNTYSQKNCEVECITYITLKECGCVHVDQPYIDTEDVCLNISSSNDNSHKNCIIALHSAIYLSGDQQHEDACACLPLCNSINYNINYQTTHEKHEIQKNFEWQRNGNEAIINVRMNMDDIVLYRRYQQFTFSDVVSYVGGLFGLFAGISMLSIVEFIYFFTIRLGVNLWRILRSRD</sequence>
<keyword evidence="15" id="KW-1185">Reference proteome</keyword>
<dbReference type="EMBL" id="OU895878">
    <property type="protein sequence ID" value="CAG9803406.1"/>
    <property type="molecule type" value="Genomic_DNA"/>
</dbReference>
<comment type="similarity">
    <text evidence="2 12">Belongs to the amiloride-sensitive sodium channel (TC 1.A.6) family.</text>
</comment>
<keyword evidence="7" id="KW-0915">Sodium</keyword>
<dbReference type="Gene3D" id="1.10.287.770">
    <property type="entry name" value="YojJ-like"/>
    <property type="match status" value="1"/>
</dbReference>
<dbReference type="Proteomes" id="UP001153620">
    <property type="component" value="Chromosome 2"/>
</dbReference>
<name>A0A9N9WSE6_9DIPT</name>
<comment type="subcellular location">
    <subcellularLocation>
        <location evidence="1">Membrane</location>
        <topology evidence="1">Multi-pass membrane protein</topology>
    </subcellularLocation>
</comment>
<evidence type="ECO:0000313" key="15">
    <source>
        <dbReference type="Proteomes" id="UP001153620"/>
    </source>
</evidence>
<keyword evidence="11 12" id="KW-0407">Ion channel</keyword>
<dbReference type="GO" id="GO:0015280">
    <property type="term" value="F:ligand-gated sodium channel activity"/>
    <property type="evidence" value="ECO:0007669"/>
    <property type="project" value="TreeGrafter"/>
</dbReference>
<gene>
    <name evidence="14" type="ORF">CHIRRI_LOCUS6306</name>
</gene>
<proteinExistence type="inferred from homology"/>
<evidence type="ECO:0000256" key="10">
    <source>
        <dbReference type="ARBA" id="ARBA00023201"/>
    </source>
</evidence>
<reference evidence="14" key="1">
    <citation type="submission" date="2022-01" db="EMBL/GenBank/DDBJ databases">
        <authorList>
            <person name="King R."/>
        </authorList>
    </citation>
    <scope>NUCLEOTIDE SEQUENCE</scope>
</reference>
<evidence type="ECO:0000256" key="4">
    <source>
        <dbReference type="ARBA" id="ARBA00022461"/>
    </source>
</evidence>
<dbReference type="Pfam" id="PF00858">
    <property type="entry name" value="ASC"/>
    <property type="match status" value="1"/>
</dbReference>
<organism evidence="14 15">
    <name type="scientific">Chironomus riparius</name>
    <dbReference type="NCBI Taxonomy" id="315576"/>
    <lineage>
        <taxon>Eukaryota</taxon>
        <taxon>Metazoa</taxon>
        <taxon>Ecdysozoa</taxon>
        <taxon>Arthropoda</taxon>
        <taxon>Hexapoda</taxon>
        <taxon>Insecta</taxon>
        <taxon>Pterygota</taxon>
        <taxon>Neoptera</taxon>
        <taxon>Endopterygota</taxon>
        <taxon>Diptera</taxon>
        <taxon>Nematocera</taxon>
        <taxon>Chironomoidea</taxon>
        <taxon>Chironomidae</taxon>
        <taxon>Chironominae</taxon>
        <taxon>Chironomus</taxon>
    </lineage>
</organism>
<evidence type="ECO:0000256" key="2">
    <source>
        <dbReference type="ARBA" id="ARBA00007193"/>
    </source>
</evidence>
<dbReference type="Gene3D" id="1.10.287.820">
    <property type="entry name" value="Acid-sensing ion channel domain"/>
    <property type="match status" value="1"/>
</dbReference>
<evidence type="ECO:0000313" key="14">
    <source>
        <dbReference type="EMBL" id="CAG9803406.1"/>
    </source>
</evidence>
<evidence type="ECO:0000256" key="6">
    <source>
        <dbReference type="ARBA" id="ARBA00022989"/>
    </source>
</evidence>
<dbReference type="PANTHER" id="PTHR11690:SF288">
    <property type="entry name" value="AMILORIDE-SENSITIVE NA+ CHANNEL-RELATED"/>
    <property type="match status" value="1"/>
</dbReference>
<evidence type="ECO:0000256" key="1">
    <source>
        <dbReference type="ARBA" id="ARBA00004141"/>
    </source>
</evidence>
<feature type="transmembrane region" description="Helical" evidence="13">
    <location>
        <begin position="334"/>
        <end position="360"/>
    </location>
</feature>
<evidence type="ECO:0000256" key="5">
    <source>
        <dbReference type="ARBA" id="ARBA00022692"/>
    </source>
</evidence>
<dbReference type="InterPro" id="IPR001873">
    <property type="entry name" value="ENaC"/>
</dbReference>
<keyword evidence="5 12" id="KW-0812">Transmembrane</keyword>
<dbReference type="GO" id="GO:0005886">
    <property type="term" value="C:plasma membrane"/>
    <property type="evidence" value="ECO:0007669"/>
    <property type="project" value="TreeGrafter"/>
</dbReference>
<keyword evidence="9 13" id="KW-0472">Membrane</keyword>
<evidence type="ECO:0000256" key="13">
    <source>
        <dbReference type="SAM" id="Phobius"/>
    </source>
</evidence>
<keyword evidence="4 12" id="KW-0894">Sodium channel</keyword>
<evidence type="ECO:0000256" key="7">
    <source>
        <dbReference type="ARBA" id="ARBA00023053"/>
    </source>
</evidence>
<dbReference type="OrthoDB" id="7759848at2759"/>
<evidence type="ECO:0000256" key="8">
    <source>
        <dbReference type="ARBA" id="ARBA00023065"/>
    </source>
</evidence>
<evidence type="ECO:0000256" key="11">
    <source>
        <dbReference type="ARBA" id="ARBA00023303"/>
    </source>
</evidence>
<evidence type="ECO:0000256" key="12">
    <source>
        <dbReference type="RuleBase" id="RU000679"/>
    </source>
</evidence>
<protein>
    <submittedName>
        <fullName evidence="14">Uncharacterized protein</fullName>
    </submittedName>
</protein>